<gene>
    <name evidence="2" type="ORF">MA04_00687</name>
</gene>
<organism evidence="2 3">
    <name type="scientific">Alloalcanivorax balearicus MACL04</name>
    <dbReference type="NCBI Taxonomy" id="1177182"/>
    <lineage>
        <taxon>Bacteria</taxon>
        <taxon>Pseudomonadati</taxon>
        <taxon>Pseudomonadota</taxon>
        <taxon>Gammaproteobacteria</taxon>
        <taxon>Oceanospirillales</taxon>
        <taxon>Alcanivoracaceae</taxon>
        <taxon>Alloalcanivorax</taxon>
    </lineage>
</organism>
<feature type="transmembrane region" description="Helical" evidence="1">
    <location>
        <begin position="269"/>
        <end position="294"/>
    </location>
</feature>
<accession>A0ABT2QV61</accession>
<keyword evidence="1" id="KW-1133">Transmembrane helix</keyword>
<feature type="transmembrane region" description="Helical" evidence="1">
    <location>
        <begin position="224"/>
        <end position="249"/>
    </location>
</feature>
<evidence type="ECO:0008006" key="4">
    <source>
        <dbReference type="Google" id="ProtNLM"/>
    </source>
</evidence>
<keyword evidence="3" id="KW-1185">Reference proteome</keyword>
<evidence type="ECO:0000313" key="2">
    <source>
        <dbReference type="EMBL" id="MCU5781387.1"/>
    </source>
</evidence>
<feature type="transmembrane region" description="Helical" evidence="1">
    <location>
        <begin position="6"/>
        <end position="26"/>
    </location>
</feature>
<reference evidence="2" key="1">
    <citation type="submission" date="2012-09" db="EMBL/GenBank/DDBJ databases">
        <title>Genome Sequence of alkane-degrading Bacterium Alcanivorax balearicus MACL04.</title>
        <authorList>
            <person name="Lai Q."/>
            <person name="Shao Z."/>
        </authorList>
    </citation>
    <scope>NUCLEOTIDE SEQUENCE</scope>
    <source>
        <strain evidence="2">MACL04</strain>
    </source>
</reference>
<proteinExistence type="predicted"/>
<feature type="transmembrane region" description="Helical" evidence="1">
    <location>
        <begin position="163"/>
        <end position="188"/>
    </location>
</feature>
<protein>
    <recommendedName>
        <fullName evidence="4">Yip1 domain-containing protein</fullName>
    </recommendedName>
</protein>
<dbReference type="RefSeq" id="WP_262459455.1">
    <property type="nucleotide sequence ID" value="NZ_ARXS01000002.1"/>
</dbReference>
<evidence type="ECO:0000256" key="1">
    <source>
        <dbReference type="SAM" id="Phobius"/>
    </source>
</evidence>
<keyword evidence="1" id="KW-0472">Membrane</keyword>
<dbReference type="EMBL" id="ARXS01000002">
    <property type="protein sequence ID" value="MCU5781387.1"/>
    <property type="molecule type" value="Genomic_DNA"/>
</dbReference>
<keyword evidence="1" id="KW-0812">Transmembrane</keyword>
<feature type="transmembrane region" description="Helical" evidence="1">
    <location>
        <begin position="116"/>
        <end position="142"/>
    </location>
</feature>
<sequence>MEILSNNYWLNVLGWLASICAVSYFIRRVTKDFDEDLAPEFRLKITRQLKRVKVGDADWLFSFDSIFTEIFGTKHLSWRCFSRSMAVSGLLFAFLIVATGALAVDVTQIGDLVGQGPFLGALLWILLLVAVGMTFNGILDYLSLWGTRLVIRLPLPPLVKVAVNVTFTTIVVRVIFAFFLGLIVYSGLSYAFQYGADEPNGAILQVFLLYGLQFMEFPPQFGSLAFVIFATSFSTSIWLALHLMSGVLIRWLPGAVSMLNADQAPVRAIGIVSIGVIWLLGILFGFIVLLYYWASAG</sequence>
<name>A0ABT2QV61_9GAMM</name>
<feature type="transmembrane region" description="Helical" evidence="1">
    <location>
        <begin position="84"/>
        <end position="104"/>
    </location>
</feature>
<comment type="caution">
    <text evidence="2">The sequence shown here is derived from an EMBL/GenBank/DDBJ whole genome shotgun (WGS) entry which is preliminary data.</text>
</comment>
<dbReference type="Proteomes" id="UP001064106">
    <property type="component" value="Unassembled WGS sequence"/>
</dbReference>
<evidence type="ECO:0000313" key="3">
    <source>
        <dbReference type="Proteomes" id="UP001064106"/>
    </source>
</evidence>